<organism evidence="6 7">
    <name type="scientific">Chryseobacterium scophthalmum</name>
    <dbReference type="NCBI Taxonomy" id="59733"/>
    <lineage>
        <taxon>Bacteria</taxon>
        <taxon>Pseudomonadati</taxon>
        <taxon>Bacteroidota</taxon>
        <taxon>Flavobacteriia</taxon>
        <taxon>Flavobacteriales</taxon>
        <taxon>Weeksellaceae</taxon>
        <taxon>Chryseobacterium group</taxon>
        <taxon>Chryseobacterium</taxon>
    </lineage>
</organism>
<dbReference type="PANTHER" id="PTHR37326:SF1">
    <property type="entry name" value="BLL3975 PROTEIN"/>
    <property type="match status" value="1"/>
</dbReference>
<keyword evidence="7" id="KW-1185">Reference proteome</keyword>
<name>A0A1N6EDI1_9FLAO</name>
<evidence type="ECO:0000256" key="4">
    <source>
        <dbReference type="ARBA" id="ARBA00022833"/>
    </source>
</evidence>
<evidence type="ECO:0000313" key="7">
    <source>
        <dbReference type="Proteomes" id="UP000184782"/>
    </source>
</evidence>
<dbReference type="GO" id="GO:0046872">
    <property type="term" value="F:metal ion binding"/>
    <property type="evidence" value="ECO:0007669"/>
    <property type="project" value="UniProtKB-KW"/>
</dbReference>
<accession>A0A1N6EDI1</accession>
<evidence type="ECO:0000259" key="5">
    <source>
        <dbReference type="Pfam" id="PF24827"/>
    </source>
</evidence>
<dbReference type="PIRSF" id="PIRSF039012">
    <property type="entry name" value="ASP"/>
    <property type="match status" value="1"/>
</dbReference>
<evidence type="ECO:0000256" key="3">
    <source>
        <dbReference type="ARBA" id="ARBA00022801"/>
    </source>
</evidence>
<sequence>MIKLIFKTIVLSAFVSFTMLKSQSVKEILKQNGSFRKDTIFSVKSDSKETYLPVTIIKGKEKGPVFTIVAGIHGYEYPPIIAVQELLNEIKPENIKGSLIIIPIANVESFQKRTPFVNPFDGKNLNTAFPGLLNGTPTDQIAYLITKEIIPNSTIFLDIHGGDANEDLLPFVCYYDRKDTPENTKKAHELSVRSEIQYIVSYPYTLTATEPAKYAFKEATQQGITALSIEAGKLGTVQKDNVDLIKTAVYNMLENSGNYVMRKSKIVNQKSTVILNQQDYIRVPEDGIFYSELKSGDKVKKNQILGYITDKFGNKRHDIVSQTTGIILYKVGTPPVNKGETLFCIGYNE</sequence>
<evidence type="ECO:0000256" key="2">
    <source>
        <dbReference type="ARBA" id="ARBA00022723"/>
    </source>
</evidence>
<comment type="cofactor">
    <cofactor evidence="1">
        <name>Zn(2+)</name>
        <dbReference type="ChEBI" id="CHEBI:29105"/>
    </cofactor>
</comment>
<evidence type="ECO:0000256" key="1">
    <source>
        <dbReference type="ARBA" id="ARBA00001947"/>
    </source>
</evidence>
<dbReference type="Gene3D" id="3.40.630.10">
    <property type="entry name" value="Zn peptidases"/>
    <property type="match status" value="1"/>
</dbReference>
<feature type="domain" description="Succinylglutamate desuccinylase/Aspartoacylase catalytic" evidence="5">
    <location>
        <begin position="63"/>
        <end position="254"/>
    </location>
</feature>
<keyword evidence="3" id="KW-0378">Hydrolase</keyword>
<dbReference type="InterPro" id="IPR053138">
    <property type="entry name" value="N-alpha-Ac-DABA_deacetylase"/>
</dbReference>
<dbReference type="CDD" id="cd06254">
    <property type="entry name" value="M14_ASTE_ASPA-like"/>
    <property type="match status" value="1"/>
</dbReference>
<dbReference type="InterPro" id="IPR055438">
    <property type="entry name" value="AstE_AspA_cat"/>
</dbReference>
<reference evidence="7" key="1">
    <citation type="submission" date="2016-12" db="EMBL/GenBank/DDBJ databases">
        <authorList>
            <person name="Varghese N."/>
            <person name="Submissions S."/>
        </authorList>
    </citation>
    <scope>NUCLEOTIDE SEQUENCE [LARGE SCALE GENOMIC DNA]</scope>
    <source>
        <strain evidence="7">DSM 16779</strain>
    </source>
</reference>
<dbReference type="GO" id="GO:0016811">
    <property type="term" value="F:hydrolase activity, acting on carbon-nitrogen (but not peptide) bonds, in linear amides"/>
    <property type="evidence" value="ECO:0007669"/>
    <property type="project" value="InterPro"/>
</dbReference>
<dbReference type="SUPFAM" id="SSF53187">
    <property type="entry name" value="Zn-dependent exopeptidases"/>
    <property type="match status" value="1"/>
</dbReference>
<dbReference type="PANTHER" id="PTHR37326">
    <property type="entry name" value="BLL3975 PROTEIN"/>
    <property type="match status" value="1"/>
</dbReference>
<dbReference type="GO" id="GO:0016788">
    <property type="term" value="F:hydrolase activity, acting on ester bonds"/>
    <property type="evidence" value="ECO:0007669"/>
    <property type="project" value="InterPro"/>
</dbReference>
<keyword evidence="2" id="KW-0479">Metal-binding</keyword>
<dbReference type="Proteomes" id="UP000184782">
    <property type="component" value="Unassembled WGS sequence"/>
</dbReference>
<keyword evidence="4" id="KW-0862">Zinc</keyword>
<dbReference type="AlphaFoldDB" id="A0A1N6EDI1"/>
<dbReference type="Pfam" id="PF24827">
    <property type="entry name" value="AstE_AspA_cat"/>
    <property type="match status" value="1"/>
</dbReference>
<dbReference type="EMBL" id="FSRQ01000001">
    <property type="protein sequence ID" value="SIN81070.1"/>
    <property type="molecule type" value="Genomic_DNA"/>
</dbReference>
<gene>
    <name evidence="6" type="ORF">SAMN05421769_0206</name>
</gene>
<evidence type="ECO:0000313" key="6">
    <source>
        <dbReference type="EMBL" id="SIN81070.1"/>
    </source>
</evidence>
<proteinExistence type="predicted"/>
<protein>
    <recommendedName>
        <fullName evidence="5">Succinylglutamate desuccinylase/Aspartoacylase catalytic domain-containing protein</fullName>
    </recommendedName>
</protein>
<dbReference type="RefSeq" id="WP_074228147.1">
    <property type="nucleotide sequence ID" value="NZ_FSRQ01000001.1"/>
</dbReference>
<dbReference type="InterPro" id="IPR043795">
    <property type="entry name" value="N-alpha-Ac-DABA-like"/>
</dbReference>